<dbReference type="EMBL" id="JAAEBW010000010">
    <property type="protein sequence ID" value="MBM1196916.1"/>
    <property type="molecule type" value="Genomic_DNA"/>
</dbReference>
<evidence type="ECO:0000313" key="2">
    <source>
        <dbReference type="EMBL" id="MBM1196916.1"/>
    </source>
</evidence>
<accession>A0ABS1ZKE2</accession>
<evidence type="ECO:0000259" key="1">
    <source>
        <dbReference type="Pfam" id="PF15570"/>
    </source>
</evidence>
<organism evidence="2 3">
    <name type="scientific">Pseudomonas weihenstephanensis</name>
    <dbReference type="NCBI Taxonomy" id="1608994"/>
    <lineage>
        <taxon>Bacteria</taxon>
        <taxon>Pseudomonadati</taxon>
        <taxon>Pseudomonadota</taxon>
        <taxon>Gammaproteobacteria</taxon>
        <taxon>Pseudomonadales</taxon>
        <taxon>Pseudomonadaceae</taxon>
        <taxon>Pseudomonas</taxon>
    </lineage>
</organism>
<dbReference type="Pfam" id="PF15570">
    <property type="entry name" value="Imm43"/>
    <property type="match status" value="1"/>
</dbReference>
<name>A0ABS1ZKE2_9PSED</name>
<feature type="domain" description="Immunity protein 43" evidence="1">
    <location>
        <begin position="40"/>
        <end position="196"/>
    </location>
</feature>
<dbReference type="RefSeq" id="WP_059761377.1">
    <property type="nucleotide sequence ID" value="NZ_JAAEBW010000010.1"/>
</dbReference>
<evidence type="ECO:0000313" key="3">
    <source>
        <dbReference type="Proteomes" id="UP000809529"/>
    </source>
</evidence>
<gene>
    <name evidence="2" type="ORF">GYN02_17270</name>
</gene>
<reference evidence="2 3" key="1">
    <citation type="submission" date="2020-01" db="EMBL/GenBank/DDBJ databases">
        <title>Comparative genomics of meat spoilage bacteria.</title>
        <authorList>
            <person name="Hilgarth M."/>
            <person name="Vogel R.F."/>
        </authorList>
    </citation>
    <scope>NUCLEOTIDE SEQUENCE [LARGE SCALE GENOMIC DNA]</scope>
    <source>
        <strain evidence="2 3">TMW2.2077</strain>
    </source>
</reference>
<comment type="caution">
    <text evidence="2">The sequence shown here is derived from an EMBL/GenBank/DDBJ whole genome shotgun (WGS) entry which is preliminary data.</text>
</comment>
<protein>
    <recommendedName>
        <fullName evidence="1">Immunity protein 43 domain-containing protein</fullName>
    </recommendedName>
</protein>
<keyword evidence="3" id="KW-1185">Reference proteome</keyword>
<dbReference type="InterPro" id="IPR029079">
    <property type="entry name" value="Imm43"/>
</dbReference>
<dbReference type="Proteomes" id="UP000809529">
    <property type="component" value="Unassembled WGS sequence"/>
</dbReference>
<sequence>MGFYVLSQREESGCQAGMLNAALCDKFYEDMDSIEYGDFPWYSEKGRSKNRTPLPEGMVLISKDKYYDFDIRGVSRFFYIVSDEFLDLCFSLSVEVIDSAKIKVLSIKGESISKKNYNVVIFNELDARLDTDPTSTFVEDEGRPIRFKKLVIPHGLGLDLFKYSRMLSGSDSLICSEQFKIKADNFKGVNFFSLDGLIWSSVKRI</sequence>
<proteinExistence type="predicted"/>